<evidence type="ECO:0000256" key="4">
    <source>
        <dbReference type="ARBA" id="ARBA00023136"/>
    </source>
</evidence>
<evidence type="ECO:0000313" key="8">
    <source>
        <dbReference type="Proteomes" id="UP000762676"/>
    </source>
</evidence>
<keyword evidence="3 5" id="KW-1133">Transmembrane helix</keyword>
<comment type="caution">
    <text evidence="7">The sequence shown here is derived from an EMBL/GenBank/DDBJ whole genome shotgun (WGS) entry which is preliminary data.</text>
</comment>
<keyword evidence="2 5" id="KW-0812">Transmembrane</keyword>
<dbReference type="SUPFAM" id="SSF81321">
    <property type="entry name" value="Family A G protein-coupled receptor-like"/>
    <property type="match status" value="1"/>
</dbReference>
<feature type="transmembrane region" description="Helical" evidence="5">
    <location>
        <begin position="43"/>
        <end position="62"/>
    </location>
</feature>
<evidence type="ECO:0000256" key="1">
    <source>
        <dbReference type="ARBA" id="ARBA00004370"/>
    </source>
</evidence>
<feature type="domain" description="G-protein coupled receptors family 1 profile" evidence="6">
    <location>
        <begin position="11"/>
        <end position="269"/>
    </location>
</feature>
<evidence type="ECO:0000256" key="5">
    <source>
        <dbReference type="SAM" id="Phobius"/>
    </source>
</evidence>
<name>A0AAV4EPB0_9GAST</name>
<proteinExistence type="predicted"/>
<feature type="transmembrane region" description="Helical" evidence="5">
    <location>
        <begin position="82"/>
        <end position="107"/>
    </location>
</feature>
<dbReference type="Gene3D" id="1.20.1070.10">
    <property type="entry name" value="Rhodopsin 7-helix transmembrane proteins"/>
    <property type="match status" value="1"/>
</dbReference>
<dbReference type="GO" id="GO:0016020">
    <property type="term" value="C:membrane"/>
    <property type="evidence" value="ECO:0007669"/>
    <property type="project" value="UniProtKB-SubCell"/>
</dbReference>
<sequence>MNDLSRCTVSAQLLDALLNTTDSKMATPIKDWSKLESDLGSNICFFCLAIADLLVSIFYLETALYECILVPHNSFSARRDYIYVYIFRKIVDAINVLGAWITTIITYERLLCIAAPLKVKLVFTRKSIVCLILAGFLYEAIAMSTHAYGKHLLIHFNEHYPSMTNTSYYNALYLSLDLMKYTDLMGLFLPNFLLYAAILVGTVLLIITFTRGAKTRNSLRGKRANHKLSSQEVSAKYTYNRKLFQDSRRSCLYSCIPVNHIDDVVVWPY</sequence>
<dbReference type="EMBL" id="BMAT01003820">
    <property type="protein sequence ID" value="GFR62878.1"/>
    <property type="molecule type" value="Genomic_DNA"/>
</dbReference>
<accession>A0AAV4EPB0</accession>
<protein>
    <recommendedName>
        <fullName evidence="6">G-protein coupled receptors family 1 profile domain-containing protein</fullName>
    </recommendedName>
</protein>
<dbReference type="InterPro" id="IPR017452">
    <property type="entry name" value="GPCR_Rhodpsn_7TM"/>
</dbReference>
<reference evidence="7 8" key="1">
    <citation type="journal article" date="2021" name="Elife">
        <title>Chloroplast acquisition without the gene transfer in kleptoplastic sea slugs, Plakobranchus ocellatus.</title>
        <authorList>
            <person name="Maeda T."/>
            <person name="Takahashi S."/>
            <person name="Yoshida T."/>
            <person name="Shimamura S."/>
            <person name="Takaki Y."/>
            <person name="Nagai Y."/>
            <person name="Toyoda A."/>
            <person name="Suzuki Y."/>
            <person name="Arimoto A."/>
            <person name="Ishii H."/>
            <person name="Satoh N."/>
            <person name="Nishiyama T."/>
            <person name="Hasebe M."/>
            <person name="Maruyama T."/>
            <person name="Minagawa J."/>
            <person name="Obokata J."/>
            <person name="Shigenobu S."/>
        </authorList>
    </citation>
    <scope>NUCLEOTIDE SEQUENCE [LARGE SCALE GENOMIC DNA]</scope>
</reference>
<gene>
    <name evidence="7" type="ORF">ElyMa_001881100</name>
</gene>
<organism evidence="7 8">
    <name type="scientific">Elysia marginata</name>
    <dbReference type="NCBI Taxonomy" id="1093978"/>
    <lineage>
        <taxon>Eukaryota</taxon>
        <taxon>Metazoa</taxon>
        <taxon>Spiralia</taxon>
        <taxon>Lophotrochozoa</taxon>
        <taxon>Mollusca</taxon>
        <taxon>Gastropoda</taxon>
        <taxon>Heterobranchia</taxon>
        <taxon>Euthyneura</taxon>
        <taxon>Panpulmonata</taxon>
        <taxon>Sacoglossa</taxon>
        <taxon>Placobranchoidea</taxon>
        <taxon>Plakobranchidae</taxon>
        <taxon>Elysia</taxon>
    </lineage>
</organism>
<feature type="transmembrane region" description="Helical" evidence="5">
    <location>
        <begin position="128"/>
        <end position="148"/>
    </location>
</feature>
<keyword evidence="8" id="KW-1185">Reference proteome</keyword>
<keyword evidence="4 5" id="KW-0472">Membrane</keyword>
<dbReference type="PROSITE" id="PS50262">
    <property type="entry name" value="G_PROTEIN_RECEP_F1_2"/>
    <property type="match status" value="1"/>
</dbReference>
<evidence type="ECO:0000256" key="3">
    <source>
        <dbReference type="ARBA" id="ARBA00022989"/>
    </source>
</evidence>
<dbReference type="AlphaFoldDB" id="A0AAV4EPB0"/>
<evidence type="ECO:0000256" key="2">
    <source>
        <dbReference type="ARBA" id="ARBA00022692"/>
    </source>
</evidence>
<feature type="transmembrane region" description="Helical" evidence="5">
    <location>
        <begin position="192"/>
        <end position="213"/>
    </location>
</feature>
<evidence type="ECO:0000259" key="6">
    <source>
        <dbReference type="PROSITE" id="PS50262"/>
    </source>
</evidence>
<dbReference type="Proteomes" id="UP000762676">
    <property type="component" value="Unassembled WGS sequence"/>
</dbReference>
<evidence type="ECO:0000313" key="7">
    <source>
        <dbReference type="EMBL" id="GFR62878.1"/>
    </source>
</evidence>
<comment type="subcellular location">
    <subcellularLocation>
        <location evidence="1">Membrane</location>
    </subcellularLocation>
</comment>